<dbReference type="PANTHER" id="PTHR30086:SF20">
    <property type="entry name" value="ARGININE EXPORTER PROTEIN ARGO-RELATED"/>
    <property type="match status" value="1"/>
</dbReference>
<dbReference type="STRING" id="39029.BSR42_03515"/>
<feature type="transmembrane region" description="Helical" evidence="6">
    <location>
        <begin position="138"/>
        <end position="160"/>
    </location>
</feature>
<evidence type="ECO:0000256" key="5">
    <source>
        <dbReference type="ARBA" id="ARBA00023136"/>
    </source>
</evidence>
<evidence type="ECO:0000256" key="4">
    <source>
        <dbReference type="ARBA" id="ARBA00022989"/>
    </source>
</evidence>
<evidence type="ECO:0000313" key="8">
    <source>
        <dbReference type="Proteomes" id="UP000036503"/>
    </source>
</evidence>
<dbReference type="PATRIC" id="fig|1122219.3.peg.3094"/>
<keyword evidence="2" id="KW-1003">Cell membrane</keyword>
<organism evidence="7 8">
    <name type="scientific">Megasphaera cerevisiae DSM 20462</name>
    <dbReference type="NCBI Taxonomy" id="1122219"/>
    <lineage>
        <taxon>Bacteria</taxon>
        <taxon>Bacillati</taxon>
        <taxon>Bacillota</taxon>
        <taxon>Negativicutes</taxon>
        <taxon>Veillonellales</taxon>
        <taxon>Veillonellaceae</taxon>
        <taxon>Megasphaera</taxon>
    </lineage>
</organism>
<accession>A0A0J6WUI4</accession>
<gene>
    <name evidence="7" type="ORF">AB840_03970</name>
</gene>
<dbReference type="OrthoDB" id="198428at2"/>
<sequence>MELAAFLSFVATMSFTPGPNNLMALSQSRRLGFFGALPFLAGLFISFFIIDALVVLCLQSLQGILPRIEVPLKVAGTVYILFLTYKTAMPSGEKTAVQPGSGTLFMSGILLNLTNVKVILYMIMGYISFILPAYASIFMIAILGAVMCLAASLSNILWALAGAGLSRLFNRYEKWCSAVLAMMLLFSAAEIWL</sequence>
<dbReference type="GO" id="GO:0015171">
    <property type="term" value="F:amino acid transmembrane transporter activity"/>
    <property type="evidence" value="ECO:0007669"/>
    <property type="project" value="TreeGrafter"/>
</dbReference>
<dbReference type="Proteomes" id="UP000036503">
    <property type="component" value="Unassembled WGS sequence"/>
</dbReference>
<dbReference type="EMBL" id="LEKT01000008">
    <property type="protein sequence ID" value="KMO87195.1"/>
    <property type="molecule type" value="Genomic_DNA"/>
</dbReference>
<dbReference type="GO" id="GO:0033228">
    <property type="term" value="P:cysteine export across plasma membrane"/>
    <property type="evidence" value="ECO:0007669"/>
    <property type="project" value="TreeGrafter"/>
</dbReference>
<feature type="transmembrane region" description="Helical" evidence="6">
    <location>
        <begin position="70"/>
        <end position="89"/>
    </location>
</feature>
<dbReference type="InParanoid" id="A0A0J6WUI4"/>
<name>A0A0J6WUI4_9FIRM</name>
<dbReference type="PANTHER" id="PTHR30086">
    <property type="entry name" value="ARGININE EXPORTER PROTEIN ARGO"/>
    <property type="match status" value="1"/>
</dbReference>
<proteinExistence type="predicted"/>
<dbReference type="Pfam" id="PF01810">
    <property type="entry name" value="LysE"/>
    <property type="match status" value="1"/>
</dbReference>
<dbReference type="GO" id="GO:0005886">
    <property type="term" value="C:plasma membrane"/>
    <property type="evidence" value="ECO:0007669"/>
    <property type="project" value="UniProtKB-SubCell"/>
</dbReference>
<comment type="subcellular location">
    <subcellularLocation>
        <location evidence="1">Cell membrane</location>
        <topology evidence="1">Multi-pass membrane protein</topology>
    </subcellularLocation>
</comment>
<reference evidence="7 8" key="1">
    <citation type="submission" date="2015-06" db="EMBL/GenBank/DDBJ databases">
        <title>Draft genome sequence of beer spoilage bacterium Megasphaera cerevisiae type strain 20462.</title>
        <authorList>
            <person name="Kutumbaka K."/>
            <person name="Pasmowitz J."/>
            <person name="Mategko J."/>
            <person name="Reyes D."/>
            <person name="Friedrich A."/>
            <person name="Han S."/>
            <person name="Martens-Habbena W."/>
            <person name="Neal-McKinney J."/>
            <person name="Janagama H.K."/>
            <person name="Nadala C."/>
            <person name="Samadpour M."/>
        </authorList>
    </citation>
    <scope>NUCLEOTIDE SEQUENCE [LARGE SCALE GENOMIC DNA]</scope>
    <source>
        <strain evidence="7 8">DSM 20462</strain>
    </source>
</reference>
<dbReference type="InterPro" id="IPR001123">
    <property type="entry name" value="LeuE-type"/>
</dbReference>
<protein>
    <recommendedName>
        <fullName evidence="9">Amino acid transporter LysE</fullName>
    </recommendedName>
</protein>
<feature type="transmembrane region" description="Helical" evidence="6">
    <location>
        <begin position="34"/>
        <end position="58"/>
    </location>
</feature>
<keyword evidence="5 6" id="KW-0472">Membrane</keyword>
<dbReference type="RefSeq" id="WP_048513538.1">
    <property type="nucleotide sequence ID" value="NZ_FUXD01000008.1"/>
</dbReference>
<evidence type="ECO:0000256" key="2">
    <source>
        <dbReference type="ARBA" id="ARBA00022475"/>
    </source>
</evidence>
<evidence type="ECO:0000256" key="1">
    <source>
        <dbReference type="ARBA" id="ARBA00004651"/>
    </source>
</evidence>
<keyword evidence="3 6" id="KW-0812">Transmembrane</keyword>
<dbReference type="AlphaFoldDB" id="A0A0J6WUI4"/>
<evidence type="ECO:0000313" key="7">
    <source>
        <dbReference type="EMBL" id="KMO87195.1"/>
    </source>
</evidence>
<keyword evidence="4 6" id="KW-1133">Transmembrane helix</keyword>
<evidence type="ECO:0008006" key="9">
    <source>
        <dbReference type="Google" id="ProtNLM"/>
    </source>
</evidence>
<feature type="transmembrane region" description="Helical" evidence="6">
    <location>
        <begin position="109"/>
        <end position="131"/>
    </location>
</feature>
<comment type="caution">
    <text evidence="7">The sequence shown here is derived from an EMBL/GenBank/DDBJ whole genome shotgun (WGS) entry which is preliminary data.</text>
</comment>
<feature type="transmembrane region" description="Helical" evidence="6">
    <location>
        <begin position="172"/>
        <end position="192"/>
    </location>
</feature>
<evidence type="ECO:0000256" key="6">
    <source>
        <dbReference type="SAM" id="Phobius"/>
    </source>
</evidence>
<keyword evidence="8" id="KW-1185">Reference proteome</keyword>
<evidence type="ECO:0000256" key="3">
    <source>
        <dbReference type="ARBA" id="ARBA00022692"/>
    </source>
</evidence>